<dbReference type="Proteomes" id="UP000230214">
    <property type="component" value="Unassembled WGS sequence"/>
</dbReference>
<dbReference type="SUPFAM" id="SSF89447">
    <property type="entry name" value="AbrB/MazE/MraZ-like"/>
    <property type="match status" value="1"/>
</dbReference>
<sequence>MESQMSNQYQTTIPSAIRKKLGIKPGNQLNWKVSKNKLGVSYAIVIPETSDNLKSLKGIAKKMYKENKEYLEKERKSWN</sequence>
<gene>
    <name evidence="2" type="ORF">COV24_00685</name>
</gene>
<dbReference type="InterPro" id="IPR007159">
    <property type="entry name" value="SpoVT-AbrB_dom"/>
</dbReference>
<reference evidence="2 3" key="1">
    <citation type="submission" date="2017-09" db="EMBL/GenBank/DDBJ databases">
        <title>Depth-based differentiation of microbial function through sediment-hosted aquifers and enrichment of novel symbionts in the deep terrestrial subsurface.</title>
        <authorList>
            <person name="Probst A.J."/>
            <person name="Ladd B."/>
            <person name="Jarett J.K."/>
            <person name="Geller-Mcgrath D.E."/>
            <person name="Sieber C.M."/>
            <person name="Emerson J.B."/>
            <person name="Anantharaman K."/>
            <person name="Thomas B.C."/>
            <person name="Malmstrom R."/>
            <person name="Stieglmeier M."/>
            <person name="Klingl A."/>
            <person name="Woyke T."/>
            <person name="Ryan C.M."/>
            <person name="Banfield J.F."/>
        </authorList>
    </citation>
    <scope>NUCLEOTIDE SEQUENCE [LARGE SCALE GENOMIC DNA]</scope>
    <source>
        <strain evidence="2">CG10_big_fil_rev_8_21_14_0_10_32_10</strain>
    </source>
</reference>
<dbReference type="EMBL" id="PCXU01000009">
    <property type="protein sequence ID" value="PIR43827.1"/>
    <property type="molecule type" value="Genomic_DNA"/>
</dbReference>
<evidence type="ECO:0000259" key="1">
    <source>
        <dbReference type="SMART" id="SM00966"/>
    </source>
</evidence>
<evidence type="ECO:0000313" key="2">
    <source>
        <dbReference type="EMBL" id="PIR43827.1"/>
    </source>
</evidence>
<dbReference type="Gene3D" id="2.10.260.10">
    <property type="match status" value="1"/>
</dbReference>
<dbReference type="SMART" id="SM00966">
    <property type="entry name" value="SpoVT_AbrB"/>
    <property type="match status" value="1"/>
</dbReference>
<dbReference type="GO" id="GO:0003677">
    <property type="term" value="F:DNA binding"/>
    <property type="evidence" value="ECO:0007669"/>
    <property type="project" value="InterPro"/>
</dbReference>
<dbReference type="InterPro" id="IPR037914">
    <property type="entry name" value="SpoVT-AbrB_sf"/>
</dbReference>
<name>A0A2H0RBG9_UNCKA</name>
<proteinExistence type="predicted"/>
<evidence type="ECO:0000313" key="3">
    <source>
        <dbReference type="Proteomes" id="UP000230214"/>
    </source>
</evidence>
<accession>A0A2H0RBG9</accession>
<dbReference type="Pfam" id="PF04014">
    <property type="entry name" value="MazE_antitoxin"/>
    <property type="match status" value="1"/>
</dbReference>
<protein>
    <submittedName>
        <fullName evidence="2">AbrB family transcriptional regulator</fullName>
    </submittedName>
</protein>
<feature type="domain" description="SpoVT-AbrB" evidence="1">
    <location>
        <begin position="3"/>
        <end position="53"/>
    </location>
</feature>
<organism evidence="2 3">
    <name type="scientific">candidate division WWE3 bacterium CG10_big_fil_rev_8_21_14_0_10_32_10</name>
    <dbReference type="NCBI Taxonomy" id="1975090"/>
    <lineage>
        <taxon>Bacteria</taxon>
        <taxon>Katanobacteria</taxon>
    </lineage>
</organism>
<comment type="caution">
    <text evidence="2">The sequence shown here is derived from an EMBL/GenBank/DDBJ whole genome shotgun (WGS) entry which is preliminary data.</text>
</comment>
<dbReference type="AlphaFoldDB" id="A0A2H0RBG9"/>